<keyword evidence="1" id="KW-1133">Transmembrane helix</keyword>
<dbReference type="RefSeq" id="YP_009217239.1">
    <property type="nucleotide sequence ID" value="NC_028999.1"/>
</dbReference>
<reference evidence="2 3" key="1">
    <citation type="journal article" date="2011" name="Microbiology">
        <title>The Pseudomonas aeruginosa generalized transducing phage phiPA3 is a new member of the phiKZ-like group of 'jumbo' phages, and infects model laboratory strains and clinical isolates from cystic fibrosis patients.</title>
        <authorList>
            <person name="Monson R."/>
            <person name="Foulds I."/>
            <person name="Foweraker J."/>
            <person name="Welch M."/>
            <person name="Salmond G.P."/>
        </authorList>
    </citation>
    <scope>NUCLEOTIDE SEQUENCE [LARGE SCALE GENOMIC DNA]</scope>
</reference>
<sequence length="167" mass="18556">MFQLLKSSPLRWVLVGLVIAVVGGLVFFYNEYTDAVRTNGELVQQNDKLERIIERNNQSAAITDQIVSDTLKQTVDAQKQQEQSRIEVIDEYINLSHQTAIKWPTAPKGPPVVEIGNESVSGHATKPSSNDVSGDSRALYVLVTRMREQYCKAGGEATYCNTQSTTH</sequence>
<dbReference type="Proteomes" id="UP000008388">
    <property type="component" value="Segment"/>
</dbReference>
<name>F8SK33_BPPA3</name>
<protein>
    <submittedName>
        <fullName evidence="2">Virion structural protein</fullName>
    </submittedName>
</protein>
<organismHost>
    <name type="scientific">Pseudomonas aeruginosa</name>
    <dbReference type="NCBI Taxonomy" id="287"/>
</organismHost>
<keyword evidence="1" id="KW-0472">Membrane</keyword>
<organism evidence="2 3">
    <name type="scientific">Pseudomonas phage PhiPA3</name>
    <name type="common">Pseudomonas aeruginosa phage PhiPA3</name>
    <dbReference type="NCBI Taxonomy" id="998086"/>
    <lineage>
        <taxon>Viruses</taxon>
        <taxon>Duplodnaviria</taxon>
        <taxon>Heunggongvirae</taxon>
        <taxon>Uroviricota</taxon>
        <taxon>Caudoviricetes</taxon>
        <taxon>Chimalliviridae</taxon>
        <taxon>Miltoncavirus</taxon>
        <taxon>Miltoncavirus PhiPA3</taxon>
    </lineage>
</organism>
<evidence type="ECO:0000313" key="3">
    <source>
        <dbReference type="Proteomes" id="UP000008388"/>
    </source>
</evidence>
<dbReference type="KEGG" id="vg:26643688"/>
<evidence type="ECO:0000256" key="1">
    <source>
        <dbReference type="SAM" id="Phobius"/>
    </source>
</evidence>
<feature type="transmembrane region" description="Helical" evidence="1">
    <location>
        <begin position="12"/>
        <end position="29"/>
    </location>
</feature>
<accession>F8SK33</accession>
<proteinExistence type="predicted"/>
<keyword evidence="3" id="KW-1185">Reference proteome</keyword>
<gene>
    <name evidence="2" type="primary">160</name>
</gene>
<keyword evidence="1" id="KW-0812">Transmembrane</keyword>
<dbReference type="GeneID" id="26643688"/>
<evidence type="ECO:0000313" key="2">
    <source>
        <dbReference type="EMBL" id="AEH03583.1"/>
    </source>
</evidence>
<dbReference type="OrthoDB" id="41499at10239"/>
<dbReference type="EMBL" id="HQ630627">
    <property type="protein sequence ID" value="AEH03583.1"/>
    <property type="molecule type" value="Genomic_DNA"/>
</dbReference>